<dbReference type="SUPFAM" id="SSF48452">
    <property type="entry name" value="TPR-like"/>
    <property type="match status" value="1"/>
</dbReference>
<evidence type="ECO:0000313" key="6">
    <source>
        <dbReference type="Proteomes" id="UP000887013"/>
    </source>
</evidence>
<dbReference type="OrthoDB" id="418911at2759"/>
<comment type="caution">
    <text evidence="5">The sequence shown here is derived from an EMBL/GenBank/DDBJ whole genome shotgun (WGS) entry which is preliminary data.</text>
</comment>
<feature type="repeat" description="TPR" evidence="4">
    <location>
        <begin position="126"/>
        <end position="159"/>
    </location>
</feature>
<keyword evidence="6" id="KW-1185">Reference proteome</keyword>
<dbReference type="PROSITE" id="PS50005">
    <property type="entry name" value="TPR"/>
    <property type="match status" value="1"/>
</dbReference>
<accession>A0A8X6U190</accession>
<dbReference type="GO" id="GO:0044666">
    <property type="term" value="C:MLL3/4 complex"/>
    <property type="evidence" value="ECO:0007669"/>
    <property type="project" value="TreeGrafter"/>
</dbReference>
<dbReference type="GO" id="GO:0000978">
    <property type="term" value="F:RNA polymerase II cis-regulatory region sequence-specific DNA binding"/>
    <property type="evidence" value="ECO:0007669"/>
    <property type="project" value="TreeGrafter"/>
</dbReference>
<keyword evidence="2" id="KW-0539">Nucleus</keyword>
<evidence type="ECO:0000256" key="4">
    <source>
        <dbReference type="PROSITE-ProRule" id="PRU00339"/>
    </source>
</evidence>
<dbReference type="PANTHER" id="PTHR14017:SF1">
    <property type="entry name" value="LD02225P"/>
    <property type="match status" value="1"/>
</dbReference>
<dbReference type="GO" id="GO:0071558">
    <property type="term" value="F:histone H3K27me2/H3K27me3 demethylase activity"/>
    <property type="evidence" value="ECO:0007669"/>
    <property type="project" value="TreeGrafter"/>
</dbReference>
<dbReference type="Gene3D" id="1.25.40.10">
    <property type="entry name" value="Tetratricopeptide repeat domain"/>
    <property type="match status" value="1"/>
</dbReference>
<dbReference type="Proteomes" id="UP000887013">
    <property type="component" value="Unassembled WGS sequence"/>
</dbReference>
<proteinExistence type="inferred from homology"/>
<evidence type="ECO:0000256" key="2">
    <source>
        <dbReference type="ARBA" id="ARBA00023242"/>
    </source>
</evidence>
<protein>
    <recommendedName>
        <fullName evidence="7">Histone demethylase UTY</fullName>
    </recommendedName>
</protein>
<name>A0A8X6U190_NEPPI</name>
<dbReference type="InterPro" id="IPR051630">
    <property type="entry name" value="Corepressor-Demethylase"/>
</dbReference>
<evidence type="ECO:0000256" key="1">
    <source>
        <dbReference type="ARBA" id="ARBA00004123"/>
    </source>
</evidence>
<dbReference type="InterPro" id="IPR011990">
    <property type="entry name" value="TPR-like_helical_dom_sf"/>
</dbReference>
<comment type="similarity">
    <text evidence="3">Belongs to the UTX family.</text>
</comment>
<dbReference type="PANTHER" id="PTHR14017">
    <property type="entry name" value="LYSINE-SPECIFIC DEMETHYLASE"/>
    <property type="match status" value="1"/>
</dbReference>
<comment type="subcellular location">
    <subcellularLocation>
        <location evidence="1">Nucleus</location>
    </subcellularLocation>
</comment>
<dbReference type="AlphaFoldDB" id="A0A8X6U190"/>
<dbReference type="GO" id="GO:0010468">
    <property type="term" value="P:regulation of gene expression"/>
    <property type="evidence" value="ECO:0007669"/>
    <property type="project" value="TreeGrafter"/>
</dbReference>
<evidence type="ECO:0008006" key="7">
    <source>
        <dbReference type="Google" id="ProtNLM"/>
    </source>
</evidence>
<dbReference type="GO" id="GO:0031490">
    <property type="term" value="F:chromatin DNA binding"/>
    <property type="evidence" value="ECO:0007669"/>
    <property type="project" value="TreeGrafter"/>
</dbReference>
<evidence type="ECO:0000313" key="5">
    <source>
        <dbReference type="EMBL" id="GFT68099.1"/>
    </source>
</evidence>
<reference evidence="5" key="1">
    <citation type="submission" date="2020-08" db="EMBL/GenBank/DDBJ databases">
        <title>Multicomponent nature underlies the extraordinary mechanical properties of spider dragline silk.</title>
        <authorList>
            <person name="Kono N."/>
            <person name="Nakamura H."/>
            <person name="Mori M."/>
            <person name="Yoshida Y."/>
            <person name="Ohtoshi R."/>
            <person name="Malay A.D."/>
            <person name="Moran D.A.P."/>
            <person name="Tomita M."/>
            <person name="Numata K."/>
            <person name="Arakawa K."/>
        </authorList>
    </citation>
    <scope>NUCLEOTIDE SEQUENCE</scope>
</reference>
<evidence type="ECO:0000256" key="3">
    <source>
        <dbReference type="ARBA" id="ARBA00034483"/>
    </source>
</evidence>
<gene>
    <name evidence="5" type="primary">AVEN_12583_1</name>
    <name evidence="5" type="ORF">NPIL_408012</name>
</gene>
<dbReference type="InterPro" id="IPR019734">
    <property type="entry name" value="TPR_rpt"/>
</dbReference>
<organism evidence="5 6">
    <name type="scientific">Nephila pilipes</name>
    <name type="common">Giant wood spider</name>
    <name type="synonym">Nephila maculata</name>
    <dbReference type="NCBI Taxonomy" id="299642"/>
    <lineage>
        <taxon>Eukaryota</taxon>
        <taxon>Metazoa</taxon>
        <taxon>Ecdysozoa</taxon>
        <taxon>Arthropoda</taxon>
        <taxon>Chelicerata</taxon>
        <taxon>Arachnida</taxon>
        <taxon>Araneae</taxon>
        <taxon>Araneomorphae</taxon>
        <taxon>Entelegynae</taxon>
        <taxon>Araneoidea</taxon>
        <taxon>Nephilidae</taxon>
        <taxon>Nephila</taxon>
    </lineage>
</organism>
<sequence length="205" mass="24336">MITDEVGDVSTNLFLLDDLKMLSEIDSSQFGFLKLNNPENVKKKALVLKAVKCLERFLVKNFRNKENDPSAPNIYKNQIENLSEQLSSIRTDDAPRERDDNSSLDIFIPNKKERPPKLLSKEELHVRTFRKLGHYHLLLQEFDKALSAYQVYMHLNEDHWKDIPFMYGLGMTYFHYNEHYWRKETALGSFSFLKNYTVKHFYYDI</sequence>
<dbReference type="EMBL" id="BMAW01115883">
    <property type="protein sequence ID" value="GFT68099.1"/>
    <property type="molecule type" value="Genomic_DNA"/>
</dbReference>
<keyword evidence="4" id="KW-0802">TPR repeat</keyword>